<keyword evidence="1" id="KW-1133">Transmembrane helix</keyword>
<dbReference type="EMBL" id="OE006065">
    <property type="protein sequence ID" value="CAD7462428.1"/>
    <property type="molecule type" value="Genomic_DNA"/>
</dbReference>
<feature type="transmembrane region" description="Helical" evidence="1">
    <location>
        <begin position="12"/>
        <end position="32"/>
    </location>
</feature>
<name>A0A7R9IPW4_9NEOP</name>
<dbReference type="AlphaFoldDB" id="A0A7R9IPW4"/>
<feature type="transmembrane region" description="Helical" evidence="1">
    <location>
        <begin position="38"/>
        <end position="61"/>
    </location>
</feature>
<organism evidence="2">
    <name type="scientific">Timema tahoe</name>
    <dbReference type="NCBI Taxonomy" id="61484"/>
    <lineage>
        <taxon>Eukaryota</taxon>
        <taxon>Metazoa</taxon>
        <taxon>Ecdysozoa</taxon>
        <taxon>Arthropoda</taxon>
        <taxon>Hexapoda</taxon>
        <taxon>Insecta</taxon>
        <taxon>Pterygota</taxon>
        <taxon>Neoptera</taxon>
        <taxon>Polyneoptera</taxon>
        <taxon>Phasmatodea</taxon>
        <taxon>Timematodea</taxon>
        <taxon>Timematoidea</taxon>
        <taxon>Timematidae</taxon>
        <taxon>Timema</taxon>
    </lineage>
</organism>
<gene>
    <name evidence="2" type="ORF">TTEB3V08_LOCUS10321</name>
</gene>
<keyword evidence="1" id="KW-0472">Membrane</keyword>
<evidence type="ECO:0000313" key="2">
    <source>
        <dbReference type="EMBL" id="CAD7462428.1"/>
    </source>
</evidence>
<reference evidence="2" key="1">
    <citation type="submission" date="2020-11" db="EMBL/GenBank/DDBJ databases">
        <authorList>
            <person name="Tran Van P."/>
        </authorList>
    </citation>
    <scope>NUCLEOTIDE SEQUENCE</scope>
</reference>
<proteinExistence type="predicted"/>
<evidence type="ECO:0000256" key="1">
    <source>
        <dbReference type="SAM" id="Phobius"/>
    </source>
</evidence>
<accession>A0A7R9IPW4</accession>
<protein>
    <submittedName>
        <fullName evidence="2">Uncharacterized protein</fullName>
    </submittedName>
</protein>
<sequence length="226" mass="25229">MPVSHHRCTIGFFRNQETAATVIMLVLIFGANELPSSFPYQVLAGIIVTVMALVLFAAVSYQCAATWKWLKELALGEGESGGEDALSKQAAIRISHSLPDLNSEPTRQEYVQENKESKKQQVLRQTTLPSVPTRHQTFQRQLSHRLDLNNIQFSICSLEHRNDFSIGLIKIAYSVLSRARCWKMTSLLASLLDSLLVSLDRSRDISRAWFPAGSGGEPTREKPSVT</sequence>
<keyword evidence="1" id="KW-0812">Transmembrane</keyword>